<dbReference type="Proteomes" id="UP000185124">
    <property type="component" value="Unassembled WGS sequence"/>
</dbReference>
<proteinExistence type="predicted"/>
<dbReference type="STRING" id="709881.SAMN04489832_2759"/>
<accession>A0A1N5YBM7</accession>
<protein>
    <submittedName>
        <fullName evidence="5">Site-specific DNA recombinase</fullName>
    </submittedName>
</protein>
<dbReference type="PANTHER" id="PTHR30461:SF2">
    <property type="entry name" value="SERINE RECOMBINASE PINE-RELATED"/>
    <property type="match status" value="1"/>
</dbReference>
<dbReference type="PANTHER" id="PTHR30461">
    <property type="entry name" value="DNA-INVERTASE FROM LAMBDOID PROPHAGE"/>
    <property type="match status" value="1"/>
</dbReference>
<dbReference type="RefSeq" id="WP_074312656.1">
    <property type="nucleotide sequence ID" value="NZ_FSQT01000002.1"/>
</dbReference>
<dbReference type="Pfam" id="PF07508">
    <property type="entry name" value="Recombinase"/>
    <property type="match status" value="1"/>
</dbReference>
<dbReference type="Pfam" id="PF00239">
    <property type="entry name" value="Resolvase"/>
    <property type="match status" value="1"/>
</dbReference>
<sequence>MPEKQGLQWLVSPEELERIPLAKRVLGYVRVSDVHGRGDDLISPEIQEHSIKTLTDREGLVIVAWIYDIDKSGRNFTKRRVNETVAGINAGHWKIVILWKWSRWGRNMKESLIYLSMVEDEARGKVRAATEDFDPKTSIGKFSRNQMLLIAELQSDMIADSWKEAQAKRRRDGLPHTGAPRFGYDYERRTGYTVNQDQAKALKNAYERYVAGESMRALAMEWNAMGLTTVKGNRWSLQSISRMMDTGFAAGLIRERTEPPTSSDTGGSNGRSIWCFDLWREGKHEPIIERETWDAYKKRRDEQATMAPRLRTAVHSLSGIMTCAWEGCGGPMVSVYSGRNKKHSWTCYRARDRKEHPFNSVSNTRAEADVLAWLDREAEGGEDIEERRERLRAGREAVADATELEREIRKLKAKLSRYQEMYAEGDLDKADYQRRRDVLKKEIEAAEEKRDSAVSRSEAAGAYAQQKFSVLRDVWHEYTPAERREALLTLVTTIKVMPGPYEPGKKVVPVPKWAKEAA</sequence>
<dbReference type="GO" id="GO:0000150">
    <property type="term" value="F:DNA strand exchange activity"/>
    <property type="evidence" value="ECO:0007669"/>
    <property type="project" value="InterPro"/>
</dbReference>
<dbReference type="EMBL" id="FSQT01000002">
    <property type="protein sequence ID" value="SIN06785.1"/>
    <property type="molecule type" value="Genomic_DNA"/>
</dbReference>
<dbReference type="SMART" id="SM00857">
    <property type="entry name" value="Resolvase"/>
    <property type="match status" value="1"/>
</dbReference>
<evidence type="ECO:0000256" key="2">
    <source>
        <dbReference type="ARBA" id="ARBA00023172"/>
    </source>
</evidence>
<dbReference type="InterPro" id="IPR006119">
    <property type="entry name" value="Resolv_N"/>
</dbReference>
<reference evidence="6" key="1">
    <citation type="submission" date="2016-12" db="EMBL/GenBank/DDBJ databases">
        <authorList>
            <person name="Varghese N."/>
            <person name="Submissions S."/>
        </authorList>
    </citation>
    <scope>NUCLEOTIDE SEQUENCE [LARGE SCALE GENOMIC DNA]</scope>
    <source>
        <strain evidence="6">DSM 45599</strain>
    </source>
</reference>
<feature type="coiled-coil region" evidence="3">
    <location>
        <begin position="394"/>
        <end position="456"/>
    </location>
</feature>
<dbReference type="GO" id="GO:0003677">
    <property type="term" value="F:DNA binding"/>
    <property type="evidence" value="ECO:0007669"/>
    <property type="project" value="UniProtKB-KW"/>
</dbReference>
<organism evidence="5 6">
    <name type="scientific">Micromonospora cremea</name>
    <dbReference type="NCBI Taxonomy" id="709881"/>
    <lineage>
        <taxon>Bacteria</taxon>
        <taxon>Bacillati</taxon>
        <taxon>Actinomycetota</taxon>
        <taxon>Actinomycetes</taxon>
        <taxon>Micromonosporales</taxon>
        <taxon>Micromonosporaceae</taxon>
        <taxon>Micromonospora</taxon>
    </lineage>
</organism>
<keyword evidence="3" id="KW-0175">Coiled coil</keyword>
<dbReference type="SUPFAM" id="SSF53041">
    <property type="entry name" value="Resolvase-like"/>
    <property type="match status" value="1"/>
</dbReference>
<dbReference type="InterPro" id="IPR036162">
    <property type="entry name" value="Resolvase-like_N_sf"/>
</dbReference>
<evidence type="ECO:0000313" key="6">
    <source>
        <dbReference type="Proteomes" id="UP000185124"/>
    </source>
</evidence>
<evidence type="ECO:0000256" key="3">
    <source>
        <dbReference type="SAM" id="Coils"/>
    </source>
</evidence>
<keyword evidence="1" id="KW-0238">DNA-binding</keyword>
<gene>
    <name evidence="5" type="ORF">SAMN04489832_2759</name>
</gene>
<dbReference type="InterPro" id="IPR050639">
    <property type="entry name" value="SSR_resolvase"/>
</dbReference>
<evidence type="ECO:0000313" key="5">
    <source>
        <dbReference type="EMBL" id="SIN06785.1"/>
    </source>
</evidence>
<dbReference type="InterPro" id="IPR011109">
    <property type="entry name" value="DNA_bind_recombinase_dom"/>
</dbReference>
<dbReference type="InterPro" id="IPR038109">
    <property type="entry name" value="DNA_bind_recomb_sf"/>
</dbReference>
<dbReference type="Pfam" id="PF13408">
    <property type="entry name" value="Zn_ribbon_recom"/>
    <property type="match status" value="1"/>
</dbReference>
<dbReference type="InterPro" id="IPR025827">
    <property type="entry name" value="Zn_ribbon_recom_dom"/>
</dbReference>
<dbReference type="Gene3D" id="3.40.50.1390">
    <property type="entry name" value="Resolvase, N-terminal catalytic domain"/>
    <property type="match status" value="1"/>
</dbReference>
<dbReference type="CDD" id="cd00338">
    <property type="entry name" value="Ser_Recombinase"/>
    <property type="match status" value="1"/>
</dbReference>
<name>A0A1N5YBM7_9ACTN</name>
<dbReference type="PROSITE" id="PS51737">
    <property type="entry name" value="RECOMBINASE_DNA_BIND"/>
    <property type="match status" value="1"/>
</dbReference>
<keyword evidence="2" id="KW-0233">DNA recombination</keyword>
<dbReference type="Gene3D" id="3.90.1750.20">
    <property type="entry name" value="Putative Large Serine Recombinase, Chain B, Domain 2"/>
    <property type="match status" value="1"/>
</dbReference>
<evidence type="ECO:0000259" key="4">
    <source>
        <dbReference type="PROSITE" id="PS51737"/>
    </source>
</evidence>
<keyword evidence="6" id="KW-1185">Reference proteome</keyword>
<feature type="domain" description="Recombinase" evidence="4">
    <location>
        <begin position="181"/>
        <end position="306"/>
    </location>
</feature>
<dbReference type="OrthoDB" id="4500247at2"/>
<evidence type="ECO:0000256" key="1">
    <source>
        <dbReference type="ARBA" id="ARBA00023125"/>
    </source>
</evidence>
<dbReference type="AlphaFoldDB" id="A0A1N5YBM7"/>